<organism evidence="2 3">
    <name type="scientific">Candidatus Segetimicrobium genomatis</name>
    <dbReference type="NCBI Taxonomy" id="2569760"/>
    <lineage>
        <taxon>Bacteria</taxon>
        <taxon>Bacillati</taxon>
        <taxon>Candidatus Sysuimicrobiota</taxon>
        <taxon>Candidatus Sysuimicrobiia</taxon>
        <taxon>Candidatus Sysuimicrobiales</taxon>
        <taxon>Candidatus Segetimicrobiaceae</taxon>
        <taxon>Candidatus Segetimicrobium</taxon>
    </lineage>
</organism>
<evidence type="ECO:0000313" key="2">
    <source>
        <dbReference type="EMBL" id="TMI93225.1"/>
    </source>
</evidence>
<evidence type="ECO:0000313" key="3">
    <source>
        <dbReference type="Proteomes" id="UP000318509"/>
    </source>
</evidence>
<gene>
    <name evidence="2" type="ORF">E6H00_01565</name>
</gene>
<evidence type="ECO:0000256" key="1">
    <source>
        <dbReference type="SAM" id="SignalP"/>
    </source>
</evidence>
<dbReference type="AlphaFoldDB" id="A0A537KBS1"/>
<sequence length="410" mass="45795">MRARALALIIALLMIAPASAQTPPSVPREYEDLYSMMDRNVSAFESRVARSWDGRYSDVQFGAELLVANCNRGRQLLDPRAFEGAKLELTRLQSLGVRAVTVCIGFPLLYRPFFEFNGDPGDDQRFTDFYRNLSGEVHRRNMRLIVESSILFGGVYAQGSGLNLLPYYKTLSSPEIVAGRLEVVRTIVREVRPDYLNLGSEPDTQGKLTGRPDIATPDGFSGMTAHLVEQLRASGVGTTRLGAGIGTWQQDGEAYLQLLCQIGIDFVDLHVYPVNGDMLNRLITYTDQANACGKPVAISEAWLQKQRDSEFARIDAAFDNAIYARDTFSFWSPLDRKFLVSLTRFAHWKHLLYLSPFWSKFFWAYLDYDKAGRLSSQALMTESSRAAAAGLRNGDVTPTGTAYKAAIARH</sequence>
<protein>
    <recommendedName>
        <fullName evidence="4">Asl1-like glycosyl hydrolase catalytic domain-containing protein</fullName>
    </recommendedName>
</protein>
<reference evidence="2 3" key="1">
    <citation type="journal article" date="2019" name="Nat. Microbiol.">
        <title>Mediterranean grassland soil C-N compound turnover is dependent on rainfall and depth, and is mediated by genomically divergent microorganisms.</title>
        <authorList>
            <person name="Diamond S."/>
            <person name="Andeer P.F."/>
            <person name="Li Z."/>
            <person name="Crits-Christoph A."/>
            <person name="Burstein D."/>
            <person name="Anantharaman K."/>
            <person name="Lane K.R."/>
            <person name="Thomas B.C."/>
            <person name="Pan C."/>
            <person name="Northen T.R."/>
            <person name="Banfield J.F."/>
        </authorList>
    </citation>
    <scope>NUCLEOTIDE SEQUENCE [LARGE SCALE GENOMIC DNA]</scope>
    <source>
        <strain evidence="2">NP_3</strain>
    </source>
</reference>
<comment type="caution">
    <text evidence="2">The sequence shown here is derived from an EMBL/GenBank/DDBJ whole genome shotgun (WGS) entry which is preliminary data.</text>
</comment>
<accession>A0A537KBS1</accession>
<keyword evidence="1" id="KW-0732">Signal</keyword>
<dbReference type="SUPFAM" id="SSF51445">
    <property type="entry name" value="(Trans)glycosidases"/>
    <property type="match status" value="1"/>
</dbReference>
<name>A0A537KBS1_9BACT</name>
<feature type="signal peptide" evidence="1">
    <location>
        <begin position="1"/>
        <end position="20"/>
    </location>
</feature>
<dbReference type="InterPro" id="IPR017853">
    <property type="entry name" value="GH"/>
</dbReference>
<dbReference type="EMBL" id="VBAK01000034">
    <property type="protein sequence ID" value="TMI93225.1"/>
    <property type="molecule type" value="Genomic_DNA"/>
</dbReference>
<dbReference type="Proteomes" id="UP000318509">
    <property type="component" value="Unassembled WGS sequence"/>
</dbReference>
<feature type="chain" id="PRO_5022010562" description="Asl1-like glycosyl hydrolase catalytic domain-containing protein" evidence="1">
    <location>
        <begin position="21"/>
        <end position="410"/>
    </location>
</feature>
<dbReference type="Gene3D" id="3.20.20.80">
    <property type="entry name" value="Glycosidases"/>
    <property type="match status" value="1"/>
</dbReference>
<evidence type="ECO:0008006" key="4">
    <source>
        <dbReference type="Google" id="ProtNLM"/>
    </source>
</evidence>
<proteinExistence type="predicted"/>